<dbReference type="EMBL" id="JAAALK010000282">
    <property type="protein sequence ID" value="KAG8079719.1"/>
    <property type="molecule type" value="Genomic_DNA"/>
</dbReference>
<dbReference type="InterPro" id="IPR000550">
    <property type="entry name" value="Hppk"/>
</dbReference>
<dbReference type="Pfam" id="PF01288">
    <property type="entry name" value="HPPK"/>
    <property type="match status" value="1"/>
</dbReference>
<evidence type="ECO:0000256" key="6">
    <source>
        <dbReference type="ARBA" id="ARBA00012458"/>
    </source>
</evidence>
<dbReference type="AlphaFoldDB" id="A0A8J5TFH3"/>
<feature type="region of interest" description="Disordered" evidence="12">
    <location>
        <begin position="1"/>
        <end position="27"/>
    </location>
</feature>
<dbReference type="InterPro" id="IPR006390">
    <property type="entry name" value="DHP_synth_dom"/>
</dbReference>
<comment type="cofactor">
    <cofactor evidence="3">
        <name>Mg(2+)</name>
        <dbReference type="ChEBI" id="CHEBI:18420"/>
    </cofactor>
</comment>
<organism evidence="14 15">
    <name type="scientific">Zizania palustris</name>
    <name type="common">Northern wild rice</name>
    <dbReference type="NCBI Taxonomy" id="103762"/>
    <lineage>
        <taxon>Eukaryota</taxon>
        <taxon>Viridiplantae</taxon>
        <taxon>Streptophyta</taxon>
        <taxon>Embryophyta</taxon>
        <taxon>Tracheophyta</taxon>
        <taxon>Spermatophyta</taxon>
        <taxon>Magnoliopsida</taxon>
        <taxon>Liliopsida</taxon>
        <taxon>Poales</taxon>
        <taxon>Poaceae</taxon>
        <taxon>BOP clade</taxon>
        <taxon>Oryzoideae</taxon>
        <taxon>Oryzeae</taxon>
        <taxon>Zizaniinae</taxon>
        <taxon>Zizania</taxon>
    </lineage>
</organism>
<evidence type="ECO:0000256" key="5">
    <source>
        <dbReference type="ARBA" id="ARBA00009951"/>
    </source>
</evidence>
<evidence type="ECO:0000256" key="8">
    <source>
        <dbReference type="ARBA" id="ARBA00022723"/>
    </source>
</evidence>
<comment type="pathway">
    <text evidence="4">Cofactor biosynthesis; tetrahydrofolate biosynthesis; 7,8-dihydrofolate from 2-amino-4-hydroxy-6-hydroxymethyl-7,8-dihydropteridine diphosphate and 4-aminobenzoate: step 1/2.</text>
</comment>
<dbReference type="PANTHER" id="PTHR20941:SF1">
    <property type="entry name" value="FOLIC ACID SYNTHESIS PROTEIN FOL1"/>
    <property type="match status" value="1"/>
</dbReference>
<comment type="catalytic activity">
    <reaction evidence="1">
        <text>(7,8-dihydropterin-6-yl)methyl diphosphate + 4-aminobenzoate = 7,8-dihydropteroate + diphosphate</text>
        <dbReference type="Rhea" id="RHEA:19949"/>
        <dbReference type="ChEBI" id="CHEBI:17836"/>
        <dbReference type="ChEBI" id="CHEBI:17839"/>
        <dbReference type="ChEBI" id="CHEBI:33019"/>
        <dbReference type="ChEBI" id="CHEBI:72950"/>
        <dbReference type="EC" id="2.5.1.15"/>
    </reaction>
</comment>
<evidence type="ECO:0000256" key="2">
    <source>
        <dbReference type="ARBA" id="ARBA00000198"/>
    </source>
</evidence>
<accession>A0A8J5TFH3</accession>
<evidence type="ECO:0000256" key="9">
    <source>
        <dbReference type="ARBA" id="ARBA00022842"/>
    </source>
</evidence>
<comment type="caution">
    <text evidence="14">The sequence shown here is derived from an EMBL/GenBank/DDBJ whole genome shotgun (WGS) entry which is preliminary data.</text>
</comment>
<comment type="similarity">
    <text evidence="5">In the C-terminal section; belongs to the DHPS family.</text>
</comment>
<keyword evidence="11" id="KW-0511">Multifunctional enzyme</keyword>
<evidence type="ECO:0000256" key="10">
    <source>
        <dbReference type="ARBA" id="ARBA00022909"/>
    </source>
</evidence>
<dbReference type="GO" id="GO:0046872">
    <property type="term" value="F:metal ion binding"/>
    <property type="evidence" value="ECO:0007669"/>
    <property type="project" value="UniProtKB-KW"/>
</dbReference>
<keyword evidence="7" id="KW-0808">Transferase</keyword>
<evidence type="ECO:0000256" key="12">
    <source>
        <dbReference type="SAM" id="MobiDB-lite"/>
    </source>
</evidence>
<dbReference type="GO" id="GO:0004156">
    <property type="term" value="F:dihydropteroate synthase activity"/>
    <property type="evidence" value="ECO:0007669"/>
    <property type="project" value="UniProtKB-EC"/>
</dbReference>
<dbReference type="InterPro" id="IPR045031">
    <property type="entry name" value="DHP_synth-like"/>
</dbReference>
<evidence type="ECO:0000259" key="13">
    <source>
        <dbReference type="PROSITE" id="PS50972"/>
    </source>
</evidence>
<feature type="compositionally biased region" description="Low complexity" evidence="12">
    <location>
        <begin position="10"/>
        <end position="26"/>
    </location>
</feature>
<reference evidence="14" key="2">
    <citation type="submission" date="2021-02" db="EMBL/GenBank/DDBJ databases">
        <authorList>
            <person name="Kimball J.A."/>
            <person name="Haas M.W."/>
            <person name="Macchietto M."/>
            <person name="Kono T."/>
            <person name="Duquette J."/>
            <person name="Shao M."/>
        </authorList>
    </citation>
    <scope>NUCLEOTIDE SEQUENCE</scope>
    <source>
        <tissue evidence="14">Fresh leaf tissue</tissue>
    </source>
</reference>
<dbReference type="NCBIfam" id="TIGR01498">
    <property type="entry name" value="folK"/>
    <property type="match status" value="1"/>
</dbReference>
<dbReference type="Pfam" id="PF00809">
    <property type="entry name" value="Pterin_bind"/>
    <property type="match status" value="1"/>
</dbReference>
<evidence type="ECO:0000256" key="1">
    <source>
        <dbReference type="ARBA" id="ARBA00000012"/>
    </source>
</evidence>
<evidence type="ECO:0000256" key="11">
    <source>
        <dbReference type="ARBA" id="ARBA00023268"/>
    </source>
</evidence>
<dbReference type="NCBIfam" id="TIGR01496">
    <property type="entry name" value="DHPS"/>
    <property type="match status" value="1"/>
</dbReference>
<evidence type="ECO:0000256" key="4">
    <source>
        <dbReference type="ARBA" id="ARBA00004763"/>
    </source>
</evidence>
<keyword evidence="10" id="KW-0289">Folate biosynthesis</keyword>
<dbReference type="EC" id="2.5.1.15" evidence="6"/>
<keyword evidence="9" id="KW-0460">Magnesium</keyword>
<evidence type="ECO:0000256" key="3">
    <source>
        <dbReference type="ARBA" id="ARBA00001946"/>
    </source>
</evidence>
<dbReference type="GO" id="GO:0046654">
    <property type="term" value="P:tetrahydrofolate biosynthetic process"/>
    <property type="evidence" value="ECO:0007669"/>
    <property type="project" value="TreeGrafter"/>
</dbReference>
<dbReference type="PANTHER" id="PTHR20941">
    <property type="entry name" value="FOLATE SYNTHESIS PROTEINS"/>
    <property type="match status" value="1"/>
</dbReference>
<sequence length="402" mass="42982">MGPAPPTKGATSRRSPSPAPSAAVVTGDSCPGRNSANSLLCIPAVSDLGLSLKPSREASRNVVPCKARSFTQCLLGGGSADQEVVIALGSNVGDRISAFDRALRLMKNSGINISRHAWLYETALAYVTGQPWFLNSAVRGTTKLGPHELLKELKEIEKDIGRTGGISFSDASKFQEVEAAILQTKLLISEGADIIDIGAQSTRSFAERLSAEEELERLVPILDAIMEIPEMEGKLLSVDTFYAEVATEAVKRGVHIVNDVSGGQIDPRILKVVAELGVSYVTMQMRGDPSTMQSEQNLLYGDVCKEVASELYTRVREAELSGIPSWRIVFDPGIGFSKKSKHNLELITGLESIRAEMVERDVATVTAGTAGILNGANIIRVHDVGYGLDTANVCDALSKGRG</sequence>
<evidence type="ECO:0000313" key="15">
    <source>
        <dbReference type="Proteomes" id="UP000729402"/>
    </source>
</evidence>
<gene>
    <name evidence="14" type="ORF">GUJ93_ZPchr0007g4012</name>
</gene>
<dbReference type="GO" id="GO:0003848">
    <property type="term" value="F:2-amino-4-hydroxy-6-hydroxymethyldihydropteridine diphosphokinase activity"/>
    <property type="evidence" value="ECO:0007669"/>
    <property type="project" value="UniProtKB-EC"/>
</dbReference>
<dbReference type="CDD" id="cd00739">
    <property type="entry name" value="DHPS"/>
    <property type="match status" value="1"/>
</dbReference>
<dbReference type="CDD" id="cd00483">
    <property type="entry name" value="HPPK"/>
    <property type="match status" value="1"/>
</dbReference>
<dbReference type="GO" id="GO:0046656">
    <property type="term" value="P:folic acid biosynthetic process"/>
    <property type="evidence" value="ECO:0007669"/>
    <property type="project" value="UniProtKB-KW"/>
</dbReference>
<dbReference type="Proteomes" id="UP000729402">
    <property type="component" value="Unassembled WGS sequence"/>
</dbReference>
<reference evidence="14" key="1">
    <citation type="journal article" date="2021" name="bioRxiv">
        <title>Whole Genome Assembly and Annotation of Northern Wild Rice, Zizania palustris L., Supports a Whole Genome Duplication in the Zizania Genus.</title>
        <authorList>
            <person name="Haas M."/>
            <person name="Kono T."/>
            <person name="Macchietto M."/>
            <person name="Millas R."/>
            <person name="McGilp L."/>
            <person name="Shao M."/>
            <person name="Duquette J."/>
            <person name="Hirsch C.N."/>
            <person name="Kimball J."/>
        </authorList>
    </citation>
    <scope>NUCLEOTIDE SEQUENCE</scope>
    <source>
        <tissue evidence="14">Fresh leaf tissue</tissue>
    </source>
</reference>
<keyword evidence="15" id="KW-1185">Reference proteome</keyword>
<protein>
    <recommendedName>
        <fullName evidence="6">dihydropteroate synthase</fullName>
        <ecNumber evidence="6">2.5.1.15</ecNumber>
    </recommendedName>
</protein>
<feature type="domain" description="Pterin-binding" evidence="13">
    <location>
        <begin position="155"/>
        <end position="402"/>
    </location>
</feature>
<dbReference type="InterPro" id="IPR000489">
    <property type="entry name" value="Pterin-binding_dom"/>
</dbReference>
<dbReference type="OrthoDB" id="615426at2759"/>
<evidence type="ECO:0000256" key="7">
    <source>
        <dbReference type="ARBA" id="ARBA00022679"/>
    </source>
</evidence>
<keyword evidence="8" id="KW-0479">Metal-binding</keyword>
<comment type="catalytic activity">
    <reaction evidence="2">
        <text>6-hydroxymethyl-7,8-dihydropterin + ATP = (7,8-dihydropterin-6-yl)methyl diphosphate + AMP + H(+)</text>
        <dbReference type="Rhea" id="RHEA:11412"/>
        <dbReference type="ChEBI" id="CHEBI:15378"/>
        <dbReference type="ChEBI" id="CHEBI:30616"/>
        <dbReference type="ChEBI" id="CHEBI:44841"/>
        <dbReference type="ChEBI" id="CHEBI:72950"/>
        <dbReference type="ChEBI" id="CHEBI:456215"/>
        <dbReference type="EC" id="2.7.6.3"/>
    </reaction>
</comment>
<evidence type="ECO:0000313" key="14">
    <source>
        <dbReference type="EMBL" id="KAG8079719.1"/>
    </source>
</evidence>
<dbReference type="PROSITE" id="PS50972">
    <property type="entry name" value="PTERIN_BINDING"/>
    <property type="match status" value="1"/>
</dbReference>
<name>A0A8J5TFH3_ZIZPA</name>
<proteinExistence type="inferred from homology"/>